<dbReference type="InterPro" id="IPR036250">
    <property type="entry name" value="AcylCo_DH-like_C"/>
</dbReference>
<feature type="domain" description="Acyl-CoA dehydrogenase/oxidase C-terminal" evidence="6">
    <location>
        <begin position="174"/>
        <end position="298"/>
    </location>
</feature>
<dbReference type="AlphaFoldDB" id="A0AAE9L448"/>
<evidence type="ECO:0000256" key="4">
    <source>
        <dbReference type="ARBA" id="ARBA00022827"/>
    </source>
</evidence>
<dbReference type="Proteomes" id="UP001056132">
    <property type="component" value="Chromosome 2"/>
</dbReference>
<dbReference type="PANTHER" id="PTHR43884:SF20">
    <property type="entry name" value="ACYL-COA DEHYDROGENASE FADE28"/>
    <property type="match status" value="1"/>
</dbReference>
<dbReference type="EMBL" id="VCIZ01000002">
    <property type="protein sequence ID" value="TSP13758.1"/>
    <property type="molecule type" value="Genomic_DNA"/>
</dbReference>
<dbReference type="RefSeq" id="WP_144196460.1">
    <property type="nucleotide sequence ID" value="NZ_CAJPVH010000014.1"/>
</dbReference>
<keyword evidence="3" id="KW-0285">Flavoprotein</keyword>
<dbReference type="Proteomes" id="UP000318943">
    <property type="component" value="Unassembled WGS sequence"/>
</dbReference>
<dbReference type="Pfam" id="PF00441">
    <property type="entry name" value="Acyl-CoA_dh_1"/>
    <property type="match status" value="1"/>
</dbReference>
<accession>A0AAE9L448</accession>
<evidence type="ECO:0000256" key="1">
    <source>
        <dbReference type="ARBA" id="ARBA00001974"/>
    </source>
</evidence>
<proteinExistence type="inferred from homology"/>
<evidence type="ECO:0000256" key="3">
    <source>
        <dbReference type="ARBA" id="ARBA00022630"/>
    </source>
</evidence>
<dbReference type="SUPFAM" id="SSF47203">
    <property type="entry name" value="Acyl-CoA dehydrogenase C-terminal domain-like"/>
    <property type="match status" value="1"/>
</dbReference>
<evidence type="ECO:0000313" key="9">
    <source>
        <dbReference type="Proteomes" id="UP000318943"/>
    </source>
</evidence>
<evidence type="ECO:0000313" key="7">
    <source>
        <dbReference type="EMBL" id="TSP13758.1"/>
    </source>
</evidence>
<comment type="cofactor">
    <cofactor evidence="1">
        <name>FAD</name>
        <dbReference type="ChEBI" id="CHEBI:57692"/>
    </cofactor>
</comment>
<dbReference type="Gene3D" id="1.10.540.10">
    <property type="entry name" value="Acyl-CoA dehydrogenase/oxidase, N-terminal domain"/>
    <property type="match status" value="1"/>
</dbReference>
<evidence type="ECO:0000256" key="2">
    <source>
        <dbReference type="ARBA" id="ARBA00009347"/>
    </source>
</evidence>
<dbReference type="KEGG" id="ccam:M5D45_26250"/>
<reference evidence="7 9" key="1">
    <citation type="submission" date="2019-05" db="EMBL/GenBank/DDBJ databases">
        <title>Whole genome sequence analysis of Cupriavidus campinensis S14E4C strain.</title>
        <authorList>
            <person name="Abbaszade G."/>
            <person name="Szabo A."/>
            <person name="Toumi M."/>
            <person name="Toth E."/>
        </authorList>
    </citation>
    <scope>NUCLEOTIDE SEQUENCE [LARGE SCALE GENOMIC DNA]</scope>
    <source>
        <strain evidence="7 9">S14E4C</strain>
    </source>
</reference>
<dbReference type="InterPro" id="IPR037069">
    <property type="entry name" value="AcylCoA_DH/ox_N_sf"/>
</dbReference>
<sequence length="325" mass="33797">MDNAYSDALTALLRDHCTPAHVRAVEAGQGAAPLWSVLRDSGFADCLLPEDAGGAGLSLAEVAPLLFAMGWHAMPLPLAQTMFARAVLHQAGIDIPEGPIALATFDAAPRTHAPCGAAAAWFLVQDGGQGALVARAAADLADTGVHGDLTVSIGRSPSAAFPLAPGLLRTLGACLHAAQMAGAMARVFDMTLQYANDRAQFGRPIGKFQAIQHQVSVMAEQVAAARVAAQIACASDDAWPDRMRAAVGKLNACEAVTPVTGSAHAVHGAMGVTGEYDLQLFTRRLHAWRLADGSERYWGREIGEAACAADAGTVDLIRSWSTDAA</sequence>
<evidence type="ECO:0000256" key="5">
    <source>
        <dbReference type="ARBA" id="ARBA00023002"/>
    </source>
</evidence>
<organism evidence="8 10">
    <name type="scientific">Cupriavidus campinensis</name>
    <dbReference type="NCBI Taxonomy" id="151783"/>
    <lineage>
        <taxon>Bacteria</taxon>
        <taxon>Pseudomonadati</taxon>
        <taxon>Pseudomonadota</taxon>
        <taxon>Betaproteobacteria</taxon>
        <taxon>Burkholderiales</taxon>
        <taxon>Burkholderiaceae</taxon>
        <taxon>Cupriavidus</taxon>
    </lineage>
</organism>
<reference evidence="8" key="3">
    <citation type="submission" date="2022-05" db="EMBL/GenBank/DDBJ databases">
        <authorList>
            <person name="Kunte H.-J."/>
        </authorList>
    </citation>
    <scope>NUCLEOTIDE SEQUENCE</scope>
    <source>
        <strain evidence="8">G5</strain>
    </source>
</reference>
<comment type="similarity">
    <text evidence="2">Belongs to the acyl-CoA dehydrogenase family.</text>
</comment>
<keyword evidence="9" id="KW-1185">Reference proteome</keyword>
<evidence type="ECO:0000259" key="6">
    <source>
        <dbReference type="Pfam" id="PF00441"/>
    </source>
</evidence>
<name>A0AAE9L448_9BURK</name>
<dbReference type="EMBL" id="CP097331">
    <property type="protein sequence ID" value="URF06598.1"/>
    <property type="molecule type" value="Genomic_DNA"/>
</dbReference>
<dbReference type="PANTHER" id="PTHR43884">
    <property type="entry name" value="ACYL-COA DEHYDROGENASE"/>
    <property type="match status" value="1"/>
</dbReference>
<dbReference type="InterPro" id="IPR009075">
    <property type="entry name" value="AcylCo_DH/oxidase_C"/>
</dbReference>
<dbReference type="SUPFAM" id="SSF56645">
    <property type="entry name" value="Acyl-CoA dehydrogenase NM domain-like"/>
    <property type="match status" value="1"/>
</dbReference>
<reference evidence="8" key="2">
    <citation type="journal article" date="2022" name="Microbiol. Resour. Announc.">
        <title>Genome Sequence of Cupriavidus campinensis Strain G5, a Member of a Bacterial Consortium Capable of Polyethylene Degradation.</title>
        <authorList>
            <person name="Schneider B."/>
            <person name="Pfeiffer F."/>
            <person name="Dyall-Smith M."/>
            <person name="Kunte H.J."/>
        </authorList>
    </citation>
    <scope>NUCLEOTIDE SEQUENCE</scope>
    <source>
        <strain evidence="8">G5</strain>
    </source>
</reference>
<dbReference type="GO" id="GO:0050660">
    <property type="term" value="F:flavin adenine dinucleotide binding"/>
    <property type="evidence" value="ECO:0007669"/>
    <property type="project" value="InterPro"/>
</dbReference>
<dbReference type="InterPro" id="IPR009100">
    <property type="entry name" value="AcylCoA_DH/oxidase_NM_dom_sf"/>
</dbReference>
<gene>
    <name evidence="7" type="ORF">FGG12_04545</name>
    <name evidence="8" type="ORF">M5D45_26250</name>
</gene>
<evidence type="ECO:0000313" key="8">
    <source>
        <dbReference type="EMBL" id="URF06598.1"/>
    </source>
</evidence>
<evidence type="ECO:0000313" key="10">
    <source>
        <dbReference type="Proteomes" id="UP001056132"/>
    </source>
</evidence>
<keyword evidence="5" id="KW-0560">Oxidoreductase</keyword>
<protein>
    <submittedName>
        <fullName evidence="8">Acyl-CoA dehydrogenase</fullName>
    </submittedName>
</protein>
<keyword evidence="4" id="KW-0274">FAD</keyword>
<dbReference type="GO" id="GO:0003995">
    <property type="term" value="F:acyl-CoA dehydrogenase activity"/>
    <property type="evidence" value="ECO:0007669"/>
    <property type="project" value="TreeGrafter"/>
</dbReference>
<dbReference type="Gene3D" id="1.20.140.10">
    <property type="entry name" value="Butyryl-CoA Dehydrogenase, subunit A, domain 3"/>
    <property type="match status" value="1"/>
</dbReference>